<dbReference type="PRINTS" id="PR00039">
    <property type="entry name" value="HTHLYSR"/>
</dbReference>
<keyword evidence="4" id="KW-0804">Transcription</keyword>
<dbReference type="GO" id="GO:0032993">
    <property type="term" value="C:protein-DNA complex"/>
    <property type="evidence" value="ECO:0007669"/>
    <property type="project" value="TreeGrafter"/>
</dbReference>
<dbReference type="OrthoDB" id="9803735at2"/>
<accession>A0A0X8FB22</accession>
<name>A0A0X8FB22_9LACT</name>
<dbReference type="EMBL" id="PKGY01000002">
    <property type="protein sequence ID" value="PKZ22140.1"/>
    <property type="molecule type" value="Genomic_DNA"/>
</dbReference>
<dbReference type="Proteomes" id="UP000069912">
    <property type="component" value="Chromosome"/>
</dbReference>
<dbReference type="GO" id="GO:0003677">
    <property type="term" value="F:DNA binding"/>
    <property type="evidence" value="ECO:0007669"/>
    <property type="project" value="UniProtKB-KW"/>
</dbReference>
<keyword evidence="2" id="KW-0805">Transcription regulation</keyword>
<dbReference type="Pfam" id="PF00126">
    <property type="entry name" value="HTH_1"/>
    <property type="match status" value="1"/>
</dbReference>
<dbReference type="SUPFAM" id="SSF46785">
    <property type="entry name" value="Winged helix' DNA-binding domain"/>
    <property type="match status" value="1"/>
</dbReference>
<sequence length="298" mass="34175">MNFHKLKYVVVAADSGSFREAARRLYMAQSSLSTAIKELEEEYQIQIFERTKRGIYITPEGSEFLSYARDILSQVDVLEKRYLEPTGKQIFSVSGQHYDFASEAFSQLIAESDTSQTDFRLLETSTKEVLHDVRSAYSELGILYMNPNNRKVIQQYLNRHELDFVELGEFSVHIFVGHDHPLADRDSVSLEDLEPYPSLGFEQKESNTLQFSEEVIEGDNKDQQQIMVSDRGSSINVLVNTDAYLIGSGILSSPFKTMMRTIPVRDQEPNHIGYIHASYRKQSDLAKRYIELLTDMVD</sequence>
<evidence type="ECO:0000256" key="4">
    <source>
        <dbReference type="ARBA" id="ARBA00023163"/>
    </source>
</evidence>
<evidence type="ECO:0000313" key="8">
    <source>
        <dbReference type="Proteomes" id="UP000069912"/>
    </source>
</evidence>
<comment type="similarity">
    <text evidence="1">Belongs to the LysR transcriptional regulatory family.</text>
</comment>
<dbReference type="PANTHER" id="PTHR30346:SF0">
    <property type="entry name" value="HCA OPERON TRANSCRIPTIONAL ACTIVATOR HCAR"/>
    <property type="match status" value="1"/>
</dbReference>
<evidence type="ECO:0000313" key="9">
    <source>
        <dbReference type="Proteomes" id="UP000234239"/>
    </source>
</evidence>
<proteinExistence type="inferred from homology"/>
<dbReference type="InterPro" id="IPR036388">
    <property type="entry name" value="WH-like_DNA-bd_sf"/>
</dbReference>
<dbReference type="Proteomes" id="UP000234239">
    <property type="component" value="Unassembled WGS sequence"/>
</dbReference>
<evidence type="ECO:0000313" key="7">
    <source>
        <dbReference type="EMBL" id="PKZ22140.1"/>
    </source>
</evidence>
<dbReference type="FunFam" id="1.10.10.10:FF:000001">
    <property type="entry name" value="LysR family transcriptional regulator"/>
    <property type="match status" value="1"/>
</dbReference>
<dbReference type="GeneID" id="92903310"/>
<dbReference type="Gene3D" id="1.10.10.10">
    <property type="entry name" value="Winged helix-like DNA-binding domain superfamily/Winged helix DNA-binding domain"/>
    <property type="match status" value="1"/>
</dbReference>
<dbReference type="InterPro" id="IPR005119">
    <property type="entry name" value="LysR_subst-bd"/>
</dbReference>
<keyword evidence="8" id="KW-1185">Reference proteome</keyword>
<reference evidence="6 8" key="1">
    <citation type="journal article" date="2016" name="Genome Announc.">
        <title>Complete Genome Sequences of Aerococcus christensenii CCUG 28831T, Aerococcus sanguinicola CCUG 43001T, Aerococcus urinae CCUG 36881T, Aerococcus urinaeequi CCUG 28094T, Aerococcus urinaehominis CCUG 42038 BT, and Aerococcus viridans CCUG 4311T.</title>
        <authorList>
            <person name="Carkaci D."/>
            <person name="Dargis R."/>
            <person name="Nielsen X.C."/>
            <person name="Skovgaard O."/>
            <person name="Fuursted K."/>
            <person name="Christensen J.J."/>
        </authorList>
    </citation>
    <scope>NUCLEOTIDE SEQUENCE [LARGE SCALE GENOMIC DNA]</scope>
    <source>
        <strain evidence="6 8">CCUG43001</strain>
    </source>
</reference>
<evidence type="ECO:0000256" key="1">
    <source>
        <dbReference type="ARBA" id="ARBA00009437"/>
    </source>
</evidence>
<dbReference type="Gene3D" id="3.40.190.290">
    <property type="match status" value="1"/>
</dbReference>
<reference evidence="7 9" key="3">
    <citation type="submission" date="2017-12" db="EMBL/GenBank/DDBJ databases">
        <title>Phylogenetic diversity of female urinary microbiome.</title>
        <authorList>
            <person name="Thomas-White K."/>
            <person name="Wolfe A.J."/>
        </authorList>
    </citation>
    <scope>NUCLEOTIDE SEQUENCE [LARGE SCALE GENOMIC DNA]</scope>
    <source>
        <strain evidence="7 9">UMB0139</strain>
    </source>
</reference>
<feature type="domain" description="HTH lysR-type" evidence="5">
    <location>
        <begin position="1"/>
        <end position="58"/>
    </location>
</feature>
<evidence type="ECO:0000313" key="6">
    <source>
        <dbReference type="EMBL" id="AMB94049.1"/>
    </source>
</evidence>
<evidence type="ECO:0000256" key="2">
    <source>
        <dbReference type="ARBA" id="ARBA00023015"/>
    </source>
</evidence>
<dbReference type="CDD" id="cd05466">
    <property type="entry name" value="PBP2_LTTR_substrate"/>
    <property type="match status" value="1"/>
</dbReference>
<dbReference type="RefSeq" id="WP_067973802.1">
    <property type="nucleotide sequence ID" value="NZ_CAJHKM010000001.1"/>
</dbReference>
<dbReference type="PROSITE" id="PS50931">
    <property type="entry name" value="HTH_LYSR"/>
    <property type="match status" value="1"/>
</dbReference>
<dbReference type="InterPro" id="IPR036390">
    <property type="entry name" value="WH_DNA-bd_sf"/>
</dbReference>
<dbReference type="Pfam" id="PF03466">
    <property type="entry name" value="LysR_substrate"/>
    <property type="match status" value="1"/>
</dbReference>
<dbReference type="SUPFAM" id="SSF53850">
    <property type="entry name" value="Periplasmic binding protein-like II"/>
    <property type="match status" value="1"/>
</dbReference>
<evidence type="ECO:0000259" key="5">
    <source>
        <dbReference type="PROSITE" id="PS50931"/>
    </source>
</evidence>
<dbReference type="InterPro" id="IPR000847">
    <property type="entry name" value="LysR_HTH_N"/>
</dbReference>
<dbReference type="EMBL" id="CP014160">
    <property type="protein sequence ID" value="AMB94049.1"/>
    <property type="molecule type" value="Genomic_DNA"/>
</dbReference>
<organism evidence="6 8">
    <name type="scientific">Aerococcus sanguinicola</name>
    <dbReference type="NCBI Taxonomy" id="119206"/>
    <lineage>
        <taxon>Bacteria</taxon>
        <taxon>Bacillati</taxon>
        <taxon>Bacillota</taxon>
        <taxon>Bacilli</taxon>
        <taxon>Lactobacillales</taxon>
        <taxon>Aerococcaceae</taxon>
        <taxon>Aerococcus</taxon>
    </lineage>
</organism>
<dbReference type="KEGG" id="asan:AWM72_04395"/>
<protein>
    <submittedName>
        <fullName evidence="6 7">Transcriptional regulator</fullName>
    </submittedName>
</protein>
<gene>
    <name evidence="6" type="ORF">AWM72_04395</name>
    <name evidence="7" type="ORF">CYJ28_03210</name>
</gene>
<dbReference type="PANTHER" id="PTHR30346">
    <property type="entry name" value="TRANSCRIPTIONAL DUAL REGULATOR HCAR-RELATED"/>
    <property type="match status" value="1"/>
</dbReference>
<dbReference type="GO" id="GO:0003700">
    <property type="term" value="F:DNA-binding transcription factor activity"/>
    <property type="evidence" value="ECO:0007669"/>
    <property type="project" value="InterPro"/>
</dbReference>
<keyword evidence="3" id="KW-0238">DNA-binding</keyword>
<dbReference type="AlphaFoldDB" id="A0A0X8FB22"/>
<reference evidence="8" key="2">
    <citation type="submission" date="2016-01" db="EMBL/GenBank/DDBJ databases">
        <title>Six Aerococcus type strain genome sequencing and assembly using PacBio and Illumina Hiseq.</title>
        <authorList>
            <person name="Carkaci D."/>
            <person name="Dargis R."/>
            <person name="Nielsen X.C."/>
            <person name="Skovgaard O."/>
            <person name="Fuursted K."/>
            <person name="Christensen J.J."/>
        </authorList>
    </citation>
    <scope>NUCLEOTIDE SEQUENCE [LARGE SCALE GENOMIC DNA]</scope>
    <source>
        <strain evidence="8">CCUG43001</strain>
    </source>
</reference>
<evidence type="ECO:0000256" key="3">
    <source>
        <dbReference type="ARBA" id="ARBA00023125"/>
    </source>
</evidence>